<sequence length="57" mass="7082">MKRSRTEVGRWRMLRQASRRKSRWLEAQSRRNIRIHAIRKCLVKRQRNSLLVAIYDF</sequence>
<evidence type="ECO:0000256" key="2">
    <source>
        <dbReference type="ARBA" id="ARBA00044192"/>
    </source>
</evidence>
<dbReference type="Pfam" id="PF26518">
    <property type="entry name" value="YciY"/>
    <property type="match status" value="1"/>
</dbReference>
<proteinExistence type="inferred from homology"/>
<name>E3G588_ENTLS</name>
<dbReference type="AlphaFoldDB" id="E3G588"/>
<dbReference type="Proteomes" id="UP000006872">
    <property type="component" value="Chromosome"/>
</dbReference>
<keyword evidence="4" id="KW-1185">Reference proteome</keyword>
<reference evidence="4" key="1">
    <citation type="submission" date="2010-10" db="EMBL/GenBank/DDBJ databases">
        <title>Complete sequence of Enterobacter cloacae SCF1.</title>
        <authorList>
            <consortium name="US DOE Joint Genome Institute"/>
            <person name="Lucas S."/>
            <person name="Copeland A."/>
            <person name="Lapidus A."/>
            <person name="Cheng J.-F."/>
            <person name="Bruce D."/>
            <person name="Goodwin L."/>
            <person name="Pitluck S."/>
            <person name="Davenport K."/>
            <person name="Detter J.C."/>
            <person name="Han C."/>
            <person name="Tapia R."/>
            <person name="Land M."/>
            <person name="Hauser L."/>
            <person name="Chang Y.-J."/>
            <person name="Jeffries C."/>
            <person name="Kyrpides N."/>
            <person name="Ivanova N."/>
            <person name="Mikhailova N."/>
            <person name="DeAngelis K."/>
            <person name="Arkin A.P."/>
            <person name="Chivian D."/>
            <person name="Edwards B."/>
            <person name="Woo H."/>
            <person name="Hazen T.C."/>
            <person name="Woyke T."/>
        </authorList>
    </citation>
    <scope>NUCLEOTIDE SEQUENCE [LARGE SCALE GENOMIC DNA]</scope>
    <source>
        <strain evidence="4">SCF1</strain>
    </source>
</reference>
<organism evidence="3 4">
    <name type="scientific">Enterobacter lignolyticus (strain SCF1)</name>
    <dbReference type="NCBI Taxonomy" id="701347"/>
    <lineage>
        <taxon>Bacteria</taxon>
        <taxon>Pseudomonadati</taxon>
        <taxon>Pseudomonadota</taxon>
        <taxon>Gammaproteobacteria</taxon>
        <taxon>Enterobacterales</taxon>
        <taxon>Enterobacteriaceae</taxon>
        <taxon>Pluralibacter</taxon>
    </lineage>
</organism>
<dbReference type="EMBL" id="CP002272">
    <property type="protein sequence ID" value="ADO48336.1"/>
    <property type="molecule type" value="Genomic_DNA"/>
</dbReference>
<gene>
    <name evidence="3" type="ordered locus">Entcl_2082</name>
</gene>
<comment type="similarity">
    <text evidence="1">Belongs to the YciY family.</text>
</comment>
<evidence type="ECO:0000313" key="3">
    <source>
        <dbReference type="EMBL" id="ADO48336.1"/>
    </source>
</evidence>
<dbReference type="InterPro" id="IPR049586">
    <property type="entry name" value="YciY"/>
</dbReference>
<dbReference type="STRING" id="701347.Entcl_2082"/>
<dbReference type="eggNOG" id="ENOG50334IP">
    <property type="taxonomic scope" value="Bacteria"/>
</dbReference>
<evidence type="ECO:0000256" key="1">
    <source>
        <dbReference type="ARBA" id="ARBA00043959"/>
    </source>
</evidence>
<reference evidence="3 4" key="2">
    <citation type="journal article" date="2011" name="Stand. Genomic Sci.">
        <title>Complete genome sequence of 'Enterobacter lignolyticus' SCF1.</title>
        <authorList>
            <person name="Deangelis K.M."/>
            <person name="D'Haeseleer P."/>
            <person name="Chivian D."/>
            <person name="Fortney J.L."/>
            <person name="Khudyakov J."/>
            <person name="Simmons B."/>
            <person name="Woo H."/>
            <person name="Arkin A.P."/>
            <person name="Davenport K.W."/>
            <person name="Goodwin L."/>
            <person name="Chen A."/>
            <person name="Ivanova N."/>
            <person name="Kyrpides N.C."/>
            <person name="Mavromatis K."/>
            <person name="Woyke T."/>
            <person name="Hazen T.C."/>
        </authorList>
    </citation>
    <scope>NUCLEOTIDE SEQUENCE [LARGE SCALE GENOMIC DNA]</scope>
    <source>
        <strain evidence="3 4">SCF1</strain>
    </source>
</reference>
<evidence type="ECO:0000313" key="4">
    <source>
        <dbReference type="Proteomes" id="UP000006872"/>
    </source>
</evidence>
<dbReference type="RefSeq" id="WP_013366075.1">
    <property type="nucleotide sequence ID" value="NC_014618.1"/>
</dbReference>
<accession>E3G588</accession>
<dbReference type="NCBIfam" id="NF033701">
    <property type="entry name" value="yciY_fam"/>
    <property type="match status" value="1"/>
</dbReference>
<protein>
    <recommendedName>
        <fullName evidence="2">Uncharacterized protein YciY</fullName>
    </recommendedName>
</protein>
<dbReference type="HOGENOM" id="CLU_201868_0_0_6"/>
<dbReference type="KEGG" id="esc:Entcl_2082"/>